<dbReference type="EMBL" id="UGVL01000001">
    <property type="protein sequence ID" value="SUE33584.1"/>
    <property type="molecule type" value="Genomic_DNA"/>
</dbReference>
<keyword evidence="2" id="KW-1185">Reference proteome</keyword>
<dbReference type="RefSeq" id="WP_147288441.1">
    <property type="nucleotide sequence ID" value="NZ_UGVL01000001.1"/>
</dbReference>
<dbReference type="AlphaFoldDB" id="A0A379MPD1"/>
<dbReference type="InterPro" id="IPR027417">
    <property type="entry name" value="P-loop_NTPase"/>
</dbReference>
<accession>A0A379MPD1</accession>
<dbReference type="STRING" id="880526.GCA_000427365_00653"/>
<evidence type="ECO:0000313" key="1">
    <source>
        <dbReference type="EMBL" id="SUE33584.1"/>
    </source>
</evidence>
<dbReference type="OrthoDB" id="1000127at2"/>
<dbReference type="Proteomes" id="UP000255233">
    <property type="component" value="Unassembled WGS sequence"/>
</dbReference>
<reference evidence="1 2" key="1">
    <citation type="submission" date="2018-06" db="EMBL/GenBank/DDBJ databases">
        <authorList>
            <consortium name="Pathogen Informatics"/>
            <person name="Doyle S."/>
        </authorList>
    </citation>
    <scope>NUCLEOTIDE SEQUENCE [LARGE SCALE GENOMIC DNA]</scope>
    <source>
        <strain evidence="1 2">NCTC11190</strain>
    </source>
</reference>
<dbReference type="SUPFAM" id="SSF52540">
    <property type="entry name" value="P-loop containing nucleoside triphosphate hydrolases"/>
    <property type="match status" value="1"/>
</dbReference>
<evidence type="ECO:0000313" key="2">
    <source>
        <dbReference type="Proteomes" id="UP000255233"/>
    </source>
</evidence>
<gene>
    <name evidence="1" type="ORF">NCTC11190_00793</name>
</gene>
<proteinExistence type="predicted"/>
<organism evidence="1 2">
    <name type="scientific">Rikenella microfusus</name>
    <dbReference type="NCBI Taxonomy" id="28139"/>
    <lineage>
        <taxon>Bacteria</taxon>
        <taxon>Pseudomonadati</taxon>
        <taxon>Bacteroidota</taxon>
        <taxon>Bacteroidia</taxon>
        <taxon>Bacteroidales</taxon>
        <taxon>Rikenellaceae</taxon>
        <taxon>Rikenella</taxon>
    </lineage>
</organism>
<name>A0A379MPD1_9BACT</name>
<sequence length="277" mass="31707">MRDNFDRMPYSIIDKQVTGIGVTTLELSSPRNSIVVVPTKSLANNKAFNFPNSRYIGSPIPGLQPRFNRRSIENYLRDSSIPHKKFIVVADSLPRLLDIIGEDRYDDFFLMIDETDMMQADSMFRPALEKLIDYYFLFNYKKRAGVSATIKDFSHPDLQTEPRITIRFIEPPRLHIDAIIETNNPNATLKQQIEILRNEFPDQKNVVAYNSITLIQGLVNWLPENLRTACAILCSENSKADAGEYYDELLPEDKLPKSINCITCAYFAGVDFNDDPI</sequence>
<protein>
    <submittedName>
        <fullName evidence="1">Uncharacterized protein</fullName>
    </submittedName>
</protein>